<dbReference type="Proteomes" id="UP000199159">
    <property type="component" value="Unassembled WGS sequence"/>
</dbReference>
<sequence>MRQYLWRSIFFIIGLFTISLGISLTIKADLGAGAWDALNVGLSNMIGLTVGSWTIIVGILLIFLNAYLLRAKPAYLAMLTITLIGFFIDFWLIYMFDAWDPSGYVIQAIILVVGIIALALGISTYLQARFPLSPIDQLMIAIRERLNVNLMIAKTIGELTALLLAFIFKGPIGIGTIVITFSIGPLIQVFFPILEKFLRILSKNGHLEKKNG</sequence>
<dbReference type="InterPro" id="IPR038750">
    <property type="entry name" value="YczE/YyaS-like"/>
</dbReference>
<feature type="transmembrane region" description="Helical" evidence="1">
    <location>
        <begin position="75"/>
        <end position="96"/>
    </location>
</feature>
<dbReference type="EMBL" id="FNJU01000012">
    <property type="protein sequence ID" value="SDP91485.1"/>
    <property type="molecule type" value="Genomic_DNA"/>
</dbReference>
<dbReference type="STRING" id="930152.SAMN05216565_11236"/>
<dbReference type="OrthoDB" id="1902994at2"/>
<name>A0A1H0WLR6_9BACI</name>
<dbReference type="RefSeq" id="WP_090857966.1">
    <property type="nucleotide sequence ID" value="NZ_FNJU01000012.1"/>
</dbReference>
<gene>
    <name evidence="2" type="ORF">SAMN05216565_11236</name>
</gene>
<dbReference type="PANTHER" id="PTHR40078">
    <property type="entry name" value="INTEGRAL MEMBRANE PROTEIN-RELATED"/>
    <property type="match status" value="1"/>
</dbReference>
<evidence type="ECO:0008006" key="4">
    <source>
        <dbReference type="Google" id="ProtNLM"/>
    </source>
</evidence>
<feature type="transmembrane region" description="Helical" evidence="1">
    <location>
        <begin position="102"/>
        <end position="126"/>
    </location>
</feature>
<feature type="transmembrane region" description="Helical" evidence="1">
    <location>
        <begin position="46"/>
        <end position="68"/>
    </location>
</feature>
<dbReference type="Pfam" id="PF19700">
    <property type="entry name" value="DUF6198"/>
    <property type="match status" value="1"/>
</dbReference>
<evidence type="ECO:0000313" key="2">
    <source>
        <dbReference type="EMBL" id="SDP91485.1"/>
    </source>
</evidence>
<evidence type="ECO:0000313" key="3">
    <source>
        <dbReference type="Proteomes" id="UP000199159"/>
    </source>
</evidence>
<protein>
    <recommendedName>
        <fullName evidence="4">YitT family protein</fullName>
    </recommendedName>
</protein>
<organism evidence="2 3">
    <name type="scientific">Litchfieldia salsa</name>
    <dbReference type="NCBI Taxonomy" id="930152"/>
    <lineage>
        <taxon>Bacteria</taxon>
        <taxon>Bacillati</taxon>
        <taxon>Bacillota</taxon>
        <taxon>Bacilli</taxon>
        <taxon>Bacillales</taxon>
        <taxon>Bacillaceae</taxon>
        <taxon>Litchfieldia</taxon>
    </lineage>
</organism>
<proteinExistence type="predicted"/>
<accession>A0A1H0WLR6</accession>
<keyword evidence="1" id="KW-0472">Membrane</keyword>
<keyword evidence="3" id="KW-1185">Reference proteome</keyword>
<feature type="transmembrane region" description="Helical" evidence="1">
    <location>
        <begin position="9"/>
        <end position="26"/>
    </location>
</feature>
<keyword evidence="1" id="KW-1133">Transmembrane helix</keyword>
<reference evidence="3" key="1">
    <citation type="submission" date="2016-10" db="EMBL/GenBank/DDBJ databases">
        <authorList>
            <person name="Varghese N."/>
            <person name="Submissions S."/>
        </authorList>
    </citation>
    <scope>NUCLEOTIDE SEQUENCE [LARGE SCALE GENOMIC DNA]</scope>
    <source>
        <strain evidence="3">IBRC-M10078</strain>
    </source>
</reference>
<dbReference type="AlphaFoldDB" id="A0A1H0WLR6"/>
<feature type="transmembrane region" description="Helical" evidence="1">
    <location>
        <begin position="174"/>
        <end position="194"/>
    </location>
</feature>
<evidence type="ECO:0000256" key="1">
    <source>
        <dbReference type="SAM" id="Phobius"/>
    </source>
</evidence>
<dbReference type="PANTHER" id="PTHR40078:SF1">
    <property type="entry name" value="INTEGRAL MEMBRANE PROTEIN"/>
    <property type="match status" value="1"/>
</dbReference>
<feature type="transmembrane region" description="Helical" evidence="1">
    <location>
        <begin position="146"/>
        <end position="168"/>
    </location>
</feature>
<keyword evidence="1" id="KW-0812">Transmembrane</keyword>